<name>A0A8S1D838_9INSE</name>
<dbReference type="Proteomes" id="UP000494165">
    <property type="component" value="Unassembled WGS sequence"/>
</dbReference>
<comment type="caution">
    <text evidence="1">The sequence shown here is derived from an EMBL/GenBank/DDBJ whole genome shotgun (WGS) entry which is preliminary data.</text>
</comment>
<proteinExistence type="predicted"/>
<gene>
    <name evidence="1" type="ORF">CLODIP_2_CD05094</name>
</gene>
<evidence type="ECO:0000313" key="1">
    <source>
        <dbReference type="EMBL" id="CAB3376678.1"/>
    </source>
</evidence>
<sequence>MPSEMYKKAYHTNKGSIFWTGDGNSPVKPLDRTNSGNASLFGDDVYFANTRQSLDLELARKDSRKLI</sequence>
<protein>
    <submittedName>
        <fullName evidence="1">Uncharacterized protein</fullName>
    </submittedName>
</protein>
<reference evidence="1 2" key="1">
    <citation type="submission" date="2020-04" db="EMBL/GenBank/DDBJ databases">
        <authorList>
            <person name="Alioto T."/>
            <person name="Alioto T."/>
            <person name="Gomez Garrido J."/>
        </authorList>
    </citation>
    <scope>NUCLEOTIDE SEQUENCE [LARGE SCALE GENOMIC DNA]</scope>
</reference>
<dbReference type="EMBL" id="CADEPI010000131">
    <property type="protein sequence ID" value="CAB3376678.1"/>
    <property type="molecule type" value="Genomic_DNA"/>
</dbReference>
<keyword evidence="2" id="KW-1185">Reference proteome</keyword>
<evidence type="ECO:0000313" key="2">
    <source>
        <dbReference type="Proteomes" id="UP000494165"/>
    </source>
</evidence>
<dbReference type="AlphaFoldDB" id="A0A8S1D838"/>
<organism evidence="1 2">
    <name type="scientific">Cloeon dipterum</name>
    <dbReference type="NCBI Taxonomy" id="197152"/>
    <lineage>
        <taxon>Eukaryota</taxon>
        <taxon>Metazoa</taxon>
        <taxon>Ecdysozoa</taxon>
        <taxon>Arthropoda</taxon>
        <taxon>Hexapoda</taxon>
        <taxon>Insecta</taxon>
        <taxon>Pterygota</taxon>
        <taxon>Palaeoptera</taxon>
        <taxon>Ephemeroptera</taxon>
        <taxon>Pisciforma</taxon>
        <taxon>Baetidae</taxon>
        <taxon>Cloeon</taxon>
    </lineage>
</organism>
<accession>A0A8S1D838</accession>